<organism evidence="9 10">
    <name type="scientific">Caballeronia choica</name>
    <dbReference type="NCBI Taxonomy" id="326476"/>
    <lineage>
        <taxon>Bacteria</taxon>
        <taxon>Pseudomonadati</taxon>
        <taxon>Pseudomonadota</taxon>
        <taxon>Betaproteobacteria</taxon>
        <taxon>Burkholderiales</taxon>
        <taxon>Burkholderiaceae</taxon>
        <taxon>Caballeronia</taxon>
    </lineage>
</organism>
<evidence type="ECO:0000256" key="1">
    <source>
        <dbReference type="ARBA" id="ARBA00001974"/>
    </source>
</evidence>
<name>A0A158F4H5_9BURK</name>
<dbReference type="InterPro" id="IPR037069">
    <property type="entry name" value="AcylCoA_DH/ox_N_sf"/>
</dbReference>
<feature type="domain" description="Acyl-CoA dehydrogenase/oxidase N-terminal" evidence="8">
    <location>
        <begin position="16"/>
        <end position="128"/>
    </location>
</feature>
<dbReference type="PIRSF" id="PIRSF016578">
    <property type="entry name" value="HsaA"/>
    <property type="match status" value="1"/>
</dbReference>
<sequence length="386" mass="42315">MTRDQETYRAPRAMFTHDHELYRSSVARFIAEKIEPSHAKWEEDGLIPRDMWKSAGQAGLLLPSIPDSYGGCGGDFLHSAVVLEEIARAGVSGVTGFTTHSENVAPYLLEFGTEAQKAAFLPKMASGEVVGSLGMTEPGAGSDLKAIRTSASKVDGGYRLSGQKTFITNGYHADRVLVFAKTEPAAGARGISLFWVDTTSEGFSRGRLLDKVGQKAQDTAELFLDDVFVPHDMLVGQLNAGFGYAMSGLVRERLLIALRCATALEVALEWTLAHVKERRAFDKALIDNQFIRFRLAEIKTHACATRAFVDGCLMQYLDGTLTPDGAAMAKLWASEATRAIDDLMQFFGGYGYMREYPIARAYTDVRPNRIYGGSSEIMREVIARAL</sequence>
<dbReference type="InterPro" id="IPR009075">
    <property type="entry name" value="AcylCo_DH/oxidase_C"/>
</dbReference>
<dbReference type="OrthoDB" id="9770681at2"/>
<accession>A0A158F4H5</accession>
<dbReference type="Gene3D" id="1.20.140.10">
    <property type="entry name" value="Butyryl-CoA Dehydrogenase, subunit A, domain 3"/>
    <property type="match status" value="1"/>
</dbReference>
<dbReference type="InterPro" id="IPR036250">
    <property type="entry name" value="AcylCo_DH-like_C"/>
</dbReference>
<evidence type="ECO:0000259" key="7">
    <source>
        <dbReference type="Pfam" id="PF02770"/>
    </source>
</evidence>
<evidence type="ECO:0000313" key="10">
    <source>
        <dbReference type="Proteomes" id="UP000054770"/>
    </source>
</evidence>
<evidence type="ECO:0000256" key="5">
    <source>
        <dbReference type="ARBA" id="ARBA00023002"/>
    </source>
</evidence>
<dbReference type="SUPFAM" id="SSF47203">
    <property type="entry name" value="Acyl-CoA dehydrogenase C-terminal domain-like"/>
    <property type="match status" value="1"/>
</dbReference>
<keyword evidence="3" id="KW-0285">Flavoprotein</keyword>
<evidence type="ECO:0000256" key="2">
    <source>
        <dbReference type="ARBA" id="ARBA00009347"/>
    </source>
</evidence>
<evidence type="ECO:0000256" key="3">
    <source>
        <dbReference type="ARBA" id="ARBA00022630"/>
    </source>
</evidence>
<dbReference type="PANTHER" id="PTHR43884:SF12">
    <property type="entry name" value="ISOVALERYL-COA DEHYDROGENASE, MITOCHONDRIAL-RELATED"/>
    <property type="match status" value="1"/>
</dbReference>
<reference evidence="9" key="1">
    <citation type="submission" date="2016-01" db="EMBL/GenBank/DDBJ databases">
        <authorList>
            <person name="Peeters C."/>
        </authorList>
    </citation>
    <scope>NUCLEOTIDE SEQUENCE [LARGE SCALE GENOMIC DNA]</scope>
    <source>
        <strain evidence="9">LMG 22940</strain>
    </source>
</reference>
<keyword evidence="4" id="KW-0274">FAD</keyword>
<dbReference type="InterPro" id="IPR006091">
    <property type="entry name" value="Acyl-CoA_Oxase/DH_mid-dom"/>
</dbReference>
<dbReference type="PANTHER" id="PTHR43884">
    <property type="entry name" value="ACYL-COA DEHYDROGENASE"/>
    <property type="match status" value="1"/>
</dbReference>
<dbReference type="PROSITE" id="PS00073">
    <property type="entry name" value="ACYL_COA_DH_2"/>
    <property type="match status" value="1"/>
</dbReference>
<gene>
    <name evidence="9" type="ORF">AWB68_00280</name>
</gene>
<comment type="caution">
    <text evidence="9">The sequence shown here is derived from an EMBL/GenBank/DDBJ whole genome shotgun (WGS) entry which is preliminary data.</text>
</comment>
<protein>
    <submittedName>
        <fullName evidence="9">Acyl-CoA dehydrogenase</fullName>
    </submittedName>
</protein>
<dbReference type="InterPro" id="IPR013786">
    <property type="entry name" value="AcylCoA_DH/ox_N"/>
</dbReference>
<dbReference type="FunFam" id="2.40.110.10:FF:000002">
    <property type="entry name" value="Acyl-CoA dehydrogenase fadE12"/>
    <property type="match status" value="1"/>
</dbReference>
<feature type="domain" description="Acyl-CoA dehydrogenase/oxidase C-terminal" evidence="6">
    <location>
        <begin position="239"/>
        <end position="386"/>
    </location>
</feature>
<evidence type="ECO:0000259" key="8">
    <source>
        <dbReference type="Pfam" id="PF02771"/>
    </source>
</evidence>
<dbReference type="InterPro" id="IPR046373">
    <property type="entry name" value="Acyl-CoA_Oxase/DH_mid-dom_sf"/>
</dbReference>
<dbReference type="Gene3D" id="2.40.110.10">
    <property type="entry name" value="Butyryl-CoA Dehydrogenase, subunit A, domain 2"/>
    <property type="match status" value="1"/>
</dbReference>
<dbReference type="EMBL" id="FCON02000002">
    <property type="protein sequence ID" value="SAL14717.1"/>
    <property type="molecule type" value="Genomic_DNA"/>
</dbReference>
<dbReference type="AlphaFoldDB" id="A0A158F4H5"/>
<comment type="cofactor">
    <cofactor evidence="1">
        <name>FAD</name>
        <dbReference type="ChEBI" id="CHEBI:57692"/>
    </cofactor>
</comment>
<keyword evidence="10" id="KW-1185">Reference proteome</keyword>
<evidence type="ECO:0000256" key="4">
    <source>
        <dbReference type="ARBA" id="ARBA00022827"/>
    </source>
</evidence>
<dbReference type="InterPro" id="IPR009100">
    <property type="entry name" value="AcylCoA_DH/oxidase_NM_dom_sf"/>
</dbReference>
<dbReference type="Proteomes" id="UP000054770">
    <property type="component" value="Unassembled WGS sequence"/>
</dbReference>
<dbReference type="RefSeq" id="WP_087642576.1">
    <property type="nucleotide sequence ID" value="NZ_FCON02000002.1"/>
</dbReference>
<keyword evidence="5" id="KW-0560">Oxidoreductase</keyword>
<evidence type="ECO:0000259" key="6">
    <source>
        <dbReference type="Pfam" id="PF00441"/>
    </source>
</evidence>
<dbReference type="SUPFAM" id="SSF56645">
    <property type="entry name" value="Acyl-CoA dehydrogenase NM domain-like"/>
    <property type="match status" value="1"/>
</dbReference>
<dbReference type="Pfam" id="PF02770">
    <property type="entry name" value="Acyl-CoA_dh_M"/>
    <property type="match status" value="1"/>
</dbReference>
<dbReference type="GO" id="GO:0003995">
    <property type="term" value="F:acyl-CoA dehydrogenase activity"/>
    <property type="evidence" value="ECO:0007669"/>
    <property type="project" value="InterPro"/>
</dbReference>
<dbReference type="Pfam" id="PF00441">
    <property type="entry name" value="Acyl-CoA_dh_1"/>
    <property type="match status" value="1"/>
</dbReference>
<dbReference type="Gene3D" id="1.10.540.10">
    <property type="entry name" value="Acyl-CoA dehydrogenase/oxidase, N-terminal domain"/>
    <property type="match status" value="1"/>
</dbReference>
<evidence type="ECO:0000313" key="9">
    <source>
        <dbReference type="EMBL" id="SAL14717.1"/>
    </source>
</evidence>
<dbReference type="GO" id="GO:0050660">
    <property type="term" value="F:flavin adenine dinucleotide binding"/>
    <property type="evidence" value="ECO:0007669"/>
    <property type="project" value="InterPro"/>
</dbReference>
<proteinExistence type="inferred from homology"/>
<dbReference type="FunFam" id="1.20.140.10:FF:000001">
    <property type="entry name" value="Acyl-CoA dehydrogenase"/>
    <property type="match status" value="1"/>
</dbReference>
<dbReference type="PROSITE" id="PS00072">
    <property type="entry name" value="ACYL_COA_DH_1"/>
    <property type="match status" value="1"/>
</dbReference>
<feature type="domain" description="Acyl-CoA oxidase/dehydrogenase middle" evidence="7">
    <location>
        <begin position="133"/>
        <end position="227"/>
    </location>
</feature>
<dbReference type="InterPro" id="IPR006089">
    <property type="entry name" value="Acyl-CoA_DH_CS"/>
</dbReference>
<dbReference type="Pfam" id="PF02771">
    <property type="entry name" value="Acyl-CoA_dh_N"/>
    <property type="match status" value="1"/>
</dbReference>
<comment type="similarity">
    <text evidence="2">Belongs to the acyl-CoA dehydrogenase family.</text>
</comment>